<comment type="caution">
    <text evidence="11">Lacks conserved residue(s) required for the propagation of feature annotation.</text>
</comment>
<feature type="binding site" evidence="11">
    <location>
        <position position="471"/>
    </location>
    <ligand>
        <name>K(+)</name>
        <dbReference type="ChEBI" id="CHEBI:29103"/>
        <note>ligand shared between two tetrameric partners</note>
    </ligand>
</feature>
<dbReference type="InterPro" id="IPR000644">
    <property type="entry name" value="CBS_dom"/>
</dbReference>
<dbReference type="PANTHER" id="PTHR11911:SF111">
    <property type="entry name" value="INOSINE-5'-MONOPHOSPHATE DEHYDROGENASE"/>
    <property type="match status" value="1"/>
</dbReference>
<dbReference type="Pfam" id="PF00478">
    <property type="entry name" value="IMPDH"/>
    <property type="match status" value="1"/>
</dbReference>
<dbReference type="Gene3D" id="3.20.20.70">
    <property type="entry name" value="Aldolase class I"/>
    <property type="match status" value="1"/>
</dbReference>
<keyword evidence="7 11" id="KW-0560">Oxidoreductase</keyword>
<protein>
    <recommendedName>
        <fullName evidence="11 14">Inosine-5'-monophosphate dehydrogenase</fullName>
        <shortName evidence="11">IMP dehydrogenase</shortName>
        <shortName evidence="11">IMPD</shortName>
        <shortName evidence="11">IMPDH</shortName>
        <ecNumber evidence="11 14">1.1.1.205</ecNumber>
    </recommendedName>
</protein>
<evidence type="ECO:0000256" key="7">
    <source>
        <dbReference type="ARBA" id="ARBA00023002"/>
    </source>
</evidence>
<dbReference type="Proteomes" id="UP001236507">
    <property type="component" value="Unassembled WGS sequence"/>
</dbReference>
<feature type="binding site" evidence="11">
    <location>
        <position position="473"/>
    </location>
    <ligand>
        <name>K(+)</name>
        <dbReference type="ChEBI" id="CHEBI:29103"/>
        <note>ligand shared between two tetrameric partners</note>
    </ligand>
</feature>
<feature type="active site" description="Proton acceptor" evidence="11">
    <location>
        <position position="403"/>
    </location>
</feature>
<feature type="binding site" evidence="11">
    <location>
        <position position="305"/>
    </location>
    <ligand>
        <name>IMP</name>
        <dbReference type="ChEBI" id="CHEBI:58053"/>
    </ligand>
</feature>
<evidence type="ECO:0000256" key="6">
    <source>
        <dbReference type="ARBA" id="ARBA00022958"/>
    </source>
</evidence>
<dbReference type="PROSITE" id="PS51371">
    <property type="entry name" value="CBS"/>
    <property type="match status" value="2"/>
</dbReference>
<dbReference type="SUPFAM" id="SSF51412">
    <property type="entry name" value="Inosine monophosphate dehydrogenase (IMPDH)"/>
    <property type="match status" value="1"/>
</dbReference>
<keyword evidence="6 11" id="KW-0630">Potassium</keyword>
<keyword evidence="9 12" id="KW-0129">CBS domain</keyword>
<reference evidence="16 17" key="1">
    <citation type="submission" date="2023-05" db="EMBL/GenBank/DDBJ databases">
        <title>Novel species of genus Flectobacillus isolated from stream in China.</title>
        <authorList>
            <person name="Lu H."/>
        </authorList>
    </citation>
    <scope>NUCLEOTIDE SEQUENCE [LARGE SCALE GENOMIC DNA]</scope>
    <source>
        <strain evidence="16 17">KCTC 42575</strain>
    </source>
</reference>
<keyword evidence="5 11" id="KW-0658">Purine biosynthesis</keyword>
<dbReference type="InterPro" id="IPR013785">
    <property type="entry name" value="Aldolase_TIM"/>
</dbReference>
<feature type="binding site" evidence="11">
    <location>
        <begin position="387"/>
        <end position="391"/>
    </location>
    <ligand>
        <name>IMP</name>
        <dbReference type="ChEBI" id="CHEBI:58053"/>
    </ligand>
</feature>
<evidence type="ECO:0000313" key="16">
    <source>
        <dbReference type="EMBL" id="MDI9861055.1"/>
    </source>
</evidence>
<comment type="subunit">
    <text evidence="11">Homotetramer.</text>
</comment>
<evidence type="ECO:0000313" key="17">
    <source>
        <dbReference type="Proteomes" id="UP001236507"/>
    </source>
</evidence>
<dbReference type="NCBIfam" id="TIGR01302">
    <property type="entry name" value="IMP_dehydrog"/>
    <property type="match status" value="1"/>
</dbReference>
<feature type="binding site" evidence="11">
    <location>
        <position position="250"/>
    </location>
    <ligand>
        <name>NAD(+)</name>
        <dbReference type="ChEBI" id="CHEBI:57540"/>
    </ligand>
</feature>
<keyword evidence="3 11" id="KW-0479">Metal-binding</keyword>
<dbReference type="InterPro" id="IPR015875">
    <property type="entry name" value="IMP_DH/GMP_Rdtase_CS"/>
</dbReference>
<evidence type="ECO:0000256" key="5">
    <source>
        <dbReference type="ARBA" id="ARBA00022755"/>
    </source>
</evidence>
<evidence type="ECO:0000256" key="13">
    <source>
        <dbReference type="RuleBase" id="RU003927"/>
    </source>
</evidence>
<comment type="similarity">
    <text evidence="2 11 13">Belongs to the IMPDH/GMPR family.</text>
</comment>
<dbReference type="GO" id="GO:0003938">
    <property type="term" value="F:IMP dehydrogenase activity"/>
    <property type="evidence" value="ECO:0007669"/>
    <property type="project" value="UniProtKB-EC"/>
</dbReference>
<evidence type="ECO:0000256" key="12">
    <source>
        <dbReference type="PROSITE-ProRule" id="PRU00703"/>
    </source>
</evidence>
<keyword evidence="17" id="KW-1185">Reference proteome</keyword>
<dbReference type="SMART" id="SM01240">
    <property type="entry name" value="IMPDH"/>
    <property type="match status" value="1"/>
</dbReference>
<feature type="binding site" evidence="11">
    <location>
        <position position="418"/>
    </location>
    <ligand>
        <name>IMP</name>
        <dbReference type="ChEBI" id="CHEBI:58053"/>
    </ligand>
</feature>
<dbReference type="HAMAP" id="MF_01964">
    <property type="entry name" value="IMPDH"/>
    <property type="match status" value="1"/>
</dbReference>
<gene>
    <name evidence="11 16" type="primary">guaB</name>
    <name evidence="16" type="ORF">QM524_17695</name>
</gene>
<dbReference type="EMBL" id="JASHIF010000017">
    <property type="protein sequence ID" value="MDI9861055.1"/>
    <property type="molecule type" value="Genomic_DNA"/>
</dbReference>
<dbReference type="Pfam" id="PF00571">
    <property type="entry name" value="CBS"/>
    <property type="match status" value="2"/>
</dbReference>
<organism evidence="16 17">
    <name type="scientific">Flectobacillus roseus</name>
    <dbReference type="NCBI Taxonomy" id="502259"/>
    <lineage>
        <taxon>Bacteria</taxon>
        <taxon>Pseudomonadati</taxon>
        <taxon>Bacteroidota</taxon>
        <taxon>Cytophagia</taxon>
        <taxon>Cytophagales</taxon>
        <taxon>Flectobacillaceae</taxon>
        <taxon>Flectobacillus</taxon>
    </lineage>
</organism>
<evidence type="ECO:0000256" key="8">
    <source>
        <dbReference type="ARBA" id="ARBA00023027"/>
    </source>
</evidence>
<feature type="domain" description="CBS" evidence="15">
    <location>
        <begin position="156"/>
        <end position="213"/>
    </location>
</feature>
<keyword evidence="4 11" id="KW-0332">GMP biosynthesis</keyword>
<feature type="binding site" evidence="11">
    <location>
        <begin position="363"/>
        <end position="364"/>
    </location>
    <ligand>
        <name>IMP</name>
        <dbReference type="ChEBI" id="CHEBI:58053"/>
    </ligand>
</feature>
<evidence type="ECO:0000256" key="1">
    <source>
        <dbReference type="ARBA" id="ARBA00001958"/>
    </source>
</evidence>
<dbReference type="PROSITE" id="PS00487">
    <property type="entry name" value="IMP_DH_GMP_RED"/>
    <property type="match status" value="1"/>
</dbReference>
<evidence type="ECO:0000256" key="2">
    <source>
        <dbReference type="ARBA" id="ARBA00005502"/>
    </source>
</evidence>
<comment type="function">
    <text evidence="11">Catalyzes the conversion of inosine 5'-phosphate (IMP) to xanthosine 5'-phosphate (XMP), the first committed and rate-limiting step in the de novo synthesis of guanine nucleotides, and therefore plays an important role in the regulation of cell growth.</text>
</comment>
<keyword evidence="8 11" id="KW-0520">NAD</keyword>
<dbReference type="SUPFAM" id="SSF54631">
    <property type="entry name" value="CBS-domain pair"/>
    <property type="match status" value="1"/>
</dbReference>
<accession>A0ABT6YBZ7</accession>
<dbReference type="PANTHER" id="PTHR11911">
    <property type="entry name" value="INOSINE-5-MONOPHOSPHATE DEHYDROGENASE RELATED"/>
    <property type="match status" value="1"/>
</dbReference>
<evidence type="ECO:0000256" key="10">
    <source>
        <dbReference type="ARBA" id="ARBA00048028"/>
    </source>
</evidence>
<feature type="binding site" evidence="11">
    <location>
        <begin position="340"/>
        <end position="342"/>
    </location>
    <ligand>
        <name>IMP</name>
        <dbReference type="ChEBI" id="CHEBI:58053"/>
    </ligand>
</feature>
<comment type="pathway">
    <text evidence="11 14">Purine metabolism; XMP biosynthesis via de novo pathway; XMP from IMP: step 1/1.</text>
</comment>
<evidence type="ECO:0000256" key="4">
    <source>
        <dbReference type="ARBA" id="ARBA00022749"/>
    </source>
</evidence>
<evidence type="ECO:0000256" key="14">
    <source>
        <dbReference type="RuleBase" id="RU003928"/>
    </source>
</evidence>
<feature type="binding site" description="in other chain" evidence="11">
    <location>
        <position position="302"/>
    </location>
    <ligand>
        <name>K(+)</name>
        <dbReference type="ChEBI" id="CHEBI:29103"/>
        <note>ligand shared between two tetrameric partners</note>
    </ligand>
</feature>
<dbReference type="InterPro" id="IPR005990">
    <property type="entry name" value="IMP_DH"/>
</dbReference>
<dbReference type="InterPro" id="IPR046342">
    <property type="entry name" value="CBS_dom_sf"/>
</dbReference>
<comment type="activity regulation">
    <text evidence="11">Mycophenolic acid (MPA) is a non-competitive inhibitor that prevents formation of the closed enzyme conformation by binding to the same site as the amobile flap. In contrast, mizoribine monophosphate (MZP) is a competitive inhibitor that induces the closed conformation. MPA is a potent inhibitor of mammalian IMPDHs but a poor inhibitor of the bacterial enzymes. MZP is a more potent inhibitor of bacterial IMPDH.</text>
</comment>
<sequence>MLDTSKFLYEALTYDDVLLLPAYSEILPRETSTQTKLTRNITLNTPMISAAMDTVTEADLAIAMAQEGGIGIIHKNMTIAQQAAQVRKVKRSESGMIIDPVTLTDGQTLGDAHRIMREFKIGGIPVIDSEGKLIGILTNRDLRFQKDLTKTVNEIMTKDGLITAQKGISLDEAESILQEFKIEKLPIVDENNKLIGLVTYKDIIKRKNNPYASKDTLGRLRVGAAVGVTPDLLERVQALVTVGVDVISIDTAHGHSKGVIEALKRVKAQFPDLDVIVGNVATGEGARALAEAGADAVKVGVGPGSICTTRIIAGVGMPQLTAVYEAAKAVADLGVPIIADGGIRFSGDIAKAIAGGASTVMIGSMLAGTDEAPGEVIIFEGRKFKTYRGMGSLEAMEDGSKDRYFQDAEDDIKKLVPEGIVGRVPFKGSVSEIIYQMVGGLKAGMGYCGAKNITEMQKARFVKITAAGVKESHPHDITISKEAPNYSAK</sequence>
<feature type="binding site" description="in other chain" evidence="11">
    <location>
        <position position="304"/>
    </location>
    <ligand>
        <name>K(+)</name>
        <dbReference type="ChEBI" id="CHEBI:29103"/>
        <note>ligand shared between two tetrameric partners</note>
    </ligand>
</feature>
<evidence type="ECO:0000256" key="3">
    <source>
        <dbReference type="ARBA" id="ARBA00022723"/>
    </source>
</evidence>
<feature type="domain" description="CBS" evidence="15">
    <location>
        <begin position="96"/>
        <end position="155"/>
    </location>
</feature>
<dbReference type="CDD" id="cd00381">
    <property type="entry name" value="IMPDH"/>
    <property type="match status" value="1"/>
</dbReference>
<feature type="binding site" evidence="11">
    <location>
        <position position="472"/>
    </location>
    <ligand>
        <name>K(+)</name>
        <dbReference type="ChEBI" id="CHEBI:29103"/>
        <note>ligand shared between two tetrameric partners</note>
    </ligand>
</feature>
<proteinExistence type="inferred from homology"/>
<feature type="active site" description="Thioimidate intermediate" evidence="11">
    <location>
        <position position="307"/>
    </location>
</feature>
<comment type="cofactor">
    <cofactor evidence="1 11">
        <name>K(+)</name>
        <dbReference type="ChEBI" id="CHEBI:29103"/>
    </cofactor>
</comment>
<name>A0ABT6YBZ7_9BACT</name>
<comment type="caution">
    <text evidence="16">The sequence shown here is derived from an EMBL/GenBank/DDBJ whole genome shotgun (WGS) entry which is preliminary data.</text>
</comment>
<evidence type="ECO:0000256" key="11">
    <source>
        <dbReference type="HAMAP-Rule" id="MF_01964"/>
    </source>
</evidence>
<evidence type="ECO:0000256" key="9">
    <source>
        <dbReference type="ARBA" id="ARBA00023122"/>
    </source>
</evidence>
<evidence type="ECO:0000259" key="15">
    <source>
        <dbReference type="PROSITE" id="PS51371"/>
    </source>
</evidence>
<comment type="catalytic activity">
    <reaction evidence="10 11 14">
        <text>IMP + NAD(+) + H2O = XMP + NADH + H(+)</text>
        <dbReference type="Rhea" id="RHEA:11708"/>
        <dbReference type="ChEBI" id="CHEBI:15377"/>
        <dbReference type="ChEBI" id="CHEBI:15378"/>
        <dbReference type="ChEBI" id="CHEBI:57464"/>
        <dbReference type="ChEBI" id="CHEBI:57540"/>
        <dbReference type="ChEBI" id="CHEBI:57945"/>
        <dbReference type="ChEBI" id="CHEBI:58053"/>
        <dbReference type="EC" id="1.1.1.205"/>
    </reaction>
</comment>
<dbReference type="CDD" id="cd04601">
    <property type="entry name" value="CBS_pair_IMPDH"/>
    <property type="match status" value="1"/>
</dbReference>
<dbReference type="PIRSF" id="PIRSF000130">
    <property type="entry name" value="IMPDH"/>
    <property type="match status" value="1"/>
</dbReference>
<dbReference type="RefSeq" id="WP_095161381.1">
    <property type="nucleotide sequence ID" value="NZ_JASHIF010000017.1"/>
</dbReference>
<dbReference type="EC" id="1.1.1.205" evidence="11 14"/>
<dbReference type="InterPro" id="IPR001093">
    <property type="entry name" value="IMP_DH_GMPRt"/>
</dbReference>
<feature type="binding site" evidence="11">
    <location>
        <begin position="300"/>
        <end position="302"/>
    </location>
    <ligand>
        <name>NAD(+)</name>
        <dbReference type="ChEBI" id="CHEBI:57540"/>
    </ligand>
</feature>
<feature type="binding site" description="in other chain" evidence="11">
    <location>
        <position position="307"/>
    </location>
    <ligand>
        <name>K(+)</name>
        <dbReference type="ChEBI" id="CHEBI:29103"/>
        <note>ligand shared between two tetrameric partners</note>
    </ligand>
</feature>
<dbReference type="SMART" id="SM00116">
    <property type="entry name" value="CBS"/>
    <property type="match status" value="2"/>
</dbReference>